<dbReference type="SMART" id="SM00312">
    <property type="entry name" value="PX"/>
    <property type="match status" value="1"/>
</dbReference>
<comment type="similarity">
    <text evidence="2">Belongs to the cyclin family. Cyclin C subfamily.</text>
</comment>
<feature type="region of interest" description="Disordered" evidence="10">
    <location>
        <begin position="638"/>
        <end position="689"/>
    </location>
</feature>
<feature type="compositionally biased region" description="Polar residues" evidence="10">
    <location>
        <begin position="579"/>
        <end position="593"/>
    </location>
</feature>
<evidence type="ECO:0000256" key="1">
    <source>
        <dbReference type="ARBA" id="ARBA00004123"/>
    </source>
</evidence>
<keyword evidence="13" id="KW-1185">Reference proteome</keyword>
<feature type="compositionally biased region" description="Basic and acidic residues" evidence="10">
    <location>
        <begin position="528"/>
        <end position="538"/>
    </location>
</feature>
<keyword evidence="4" id="KW-0805">Transcription regulation</keyword>
<feature type="region of interest" description="Disordered" evidence="10">
    <location>
        <begin position="498"/>
        <end position="595"/>
    </location>
</feature>
<dbReference type="SUPFAM" id="SSF64268">
    <property type="entry name" value="PX domain"/>
    <property type="match status" value="1"/>
</dbReference>
<keyword evidence="7" id="KW-0804">Transcription</keyword>
<dbReference type="CDD" id="cd06093">
    <property type="entry name" value="PX_domain"/>
    <property type="match status" value="1"/>
</dbReference>
<dbReference type="GO" id="GO:0035091">
    <property type="term" value="F:phosphatidylinositol binding"/>
    <property type="evidence" value="ECO:0007669"/>
    <property type="project" value="InterPro"/>
</dbReference>
<dbReference type="Gene3D" id="3.30.1520.10">
    <property type="entry name" value="Phox-like domain"/>
    <property type="match status" value="1"/>
</dbReference>
<dbReference type="InterPro" id="IPR013763">
    <property type="entry name" value="Cyclin-like_dom"/>
</dbReference>
<keyword evidence="8" id="KW-0539">Nucleus</keyword>
<evidence type="ECO:0000256" key="10">
    <source>
        <dbReference type="SAM" id="MobiDB-lite"/>
    </source>
</evidence>
<dbReference type="GO" id="GO:0005634">
    <property type="term" value="C:nucleus"/>
    <property type="evidence" value="ECO:0007669"/>
    <property type="project" value="UniProtKB-SubCell"/>
</dbReference>
<name>A0AAV2ZDE1_9STRA</name>
<dbReference type="InterPro" id="IPR043198">
    <property type="entry name" value="Cyclin/Ssn8"/>
</dbReference>
<dbReference type="GO" id="GO:0006357">
    <property type="term" value="P:regulation of transcription by RNA polymerase II"/>
    <property type="evidence" value="ECO:0007669"/>
    <property type="project" value="InterPro"/>
</dbReference>
<evidence type="ECO:0000256" key="6">
    <source>
        <dbReference type="ARBA" id="ARBA00023159"/>
    </source>
</evidence>
<dbReference type="Proteomes" id="UP001146120">
    <property type="component" value="Unassembled WGS sequence"/>
</dbReference>
<evidence type="ECO:0000256" key="7">
    <source>
        <dbReference type="ARBA" id="ARBA00023163"/>
    </source>
</evidence>
<dbReference type="AlphaFoldDB" id="A0AAV2ZDE1"/>
<reference evidence="12" key="1">
    <citation type="submission" date="2022-11" db="EMBL/GenBank/DDBJ databases">
        <authorList>
            <person name="Morgan W.R."/>
            <person name="Tartar A."/>
        </authorList>
    </citation>
    <scope>NUCLEOTIDE SEQUENCE</scope>
    <source>
        <strain evidence="12">ARSEF 373</strain>
    </source>
</reference>
<evidence type="ECO:0000256" key="9">
    <source>
        <dbReference type="RuleBase" id="RU000383"/>
    </source>
</evidence>
<keyword evidence="5 9" id="KW-0195">Cyclin</keyword>
<dbReference type="InterPro" id="IPR036915">
    <property type="entry name" value="Cyclin-like_sf"/>
</dbReference>
<evidence type="ECO:0000313" key="12">
    <source>
        <dbReference type="EMBL" id="DBA03439.1"/>
    </source>
</evidence>
<dbReference type="SUPFAM" id="SSF47954">
    <property type="entry name" value="Cyclin-like"/>
    <property type="match status" value="2"/>
</dbReference>
<dbReference type="Pfam" id="PF00787">
    <property type="entry name" value="PX"/>
    <property type="match status" value="1"/>
</dbReference>
<evidence type="ECO:0000259" key="11">
    <source>
        <dbReference type="PROSITE" id="PS50195"/>
    </source>
</evidence>
<accession>A0AAV2ZDE1</accession>
<protein>
    <recommendedName>
        <fullName evidence="11">PX domain-containing protein</fullName>
    </recommendedName>
</protein>
<keyword evidence="6" id="KW-0010">Activator</keyword>
<evidence type="ECO:0000256" key="3">
    <source>
        <dbReference type="ARBA" id="ARBA00022491"/>
    </source>
</evidence>
<dbReference type="PROSITE" id="PS50195">
    <property type="entry name" value="PX"/>
    <property type="match status" value="1"/>
</dbReference>
<evidence type="ECO:0000313" key="13">
    <source>
        <dbReference type="Proteomes" id="UP001146120"/>
    </source>
</evidence>
<dbReference type="EMBL" id="DAKRPA010000019">
    <property type="protein sequence ID" value="DBA03439.1"/>
    <property type="molecule type" value="Genomic_DNA"/>
</dbReference>
<dbReference type="InterPro" id="IPR006671">
    <property type="entry name" value="Cyclin_N"/>
</dbReference>
<organism evidence="12 13">
    <name type="scientific">Lagenidium giganteum</name>
    <dbReference type="NCBI Taxonomy" id="4803"/>
    <lineage>
        <taxon>Eukaryota</taxon>
        <taxon>Sar</taxon>
        <taxon>Stramenopiles</taxon>
        <taxon>Oomycota</taxon>
        <taxon>Peronosporomycetes</taxon>
        <taxon>Pythiales</taxon>
        <taxon>Pythiaceae</taxon>
    </lineage>
</organism>
<dbReference type="InterPro" id="IPR001683">
    <property type="entry name" value="PX_dom"/>
</dbReference>
<evidence type="ECO:0000256" key="4">
    <source>
        <dbReference type="ARBA" id="ARBA00023015"/>
    </source>
</evidence>
<keyword evidence="3" id="KW-0678">Repressor</keyword>
<dbReference type="FunFam" id="1.10.472.10:FF:000076">
    <property type="entry name" value="RNA polymerase II holoenzyme cyclin-like subunit"/>
    <property type="match status" value="1"/>
</dbReference>
<comment type="caution">
    <text evidence="12">The sequence shown here is derived from an EMBL/GenBank/DDBJ whole genome shotgun (WGS) entry which is preliminary data.</text>
</comment>
<feature type="domain" description="PX" evidence="11">
    <location>
        <begin position="318"/>
        <end position="452"/>
    </location>
</feature>
<proteinExistence type="inferred from homology"/>
<comment type="subcellular location">
    <subcellularLocation>
        <location evidence="1">Nucleus</location>
    </subcellularLocation>
</comment>
<reference evidence="12" key="2">
    <citation type="journal article" date="2023" name="Microbiol Resour">
        <title>Decontamination and Annotation of the Draft Genome Sequence of the Oomycete Lagenidium giganteum ARSEF 373.</title>
        <authorList>
            <person name="Morgan W.R."/>
            <person name="Tartar A."/>
        </authorList>
    </citation>
    <scope>NUCLEOTIDE SEQUENCE</scope>
    <source>
        <strain evidence="12">ARSEF 373</strain>
    </source>
</reference>
<dbReference type="SMART" id="SM00385">
    <property type="entry name" value="CYCLIN"/>
    <property type="match status" value="2"/>
</dbReference>
<evidence type="ECO:0000256" key="5">
    <source>
        <dbReference type="ARBA" id="ARBA00023127"/>
    </source>
</evidence>
<evidence type="ECO:0000256" key="2">
    <source>
        <dbReference type="ARBA" id="ARBA00008638"/>
    </source>
</evidence>
<dbReference type="GO" id="GO:0016538">
    <property type="term" value="F:cyclin-dependent protein serine/threonine kinase regulator activity"/>
    <property type="evidence" value="ECO:0007669"/>
    <property type="project" value="InterPro"/>
</dbReference>
<dbReference type="Gene3D" id="1.10.472.10">
    <property type="entry name" value="Cyclin-like"/>
    <property type="match status" value="2"/>
</dbReference>
<sequence>MILRDHGHCCGGGGSLLGSRSIHKQGKQLAEAHAAIMGTNFWHSTHYLYWMKDVTKSDLRKRNPLDRKHLTEDEIDSIHLANIALLEEIGPRLRVRQIIIYTAIVFYRRFYQLQSFVNFDPHLVVGTVFFLASKVEESQLSLPTVASVLHHYTTTGVDEDDAMYTFQEKDILECEFYAIETLQFDLILHHPFPALLQFLDEFELHDECLHLSWQLVQYSYRTDIIMLHPPFMVAYAAAYIACVEAGYNAAQVFANVNIKKELLLKIVREFQDAFDEEKRLYQVQAAALEKLEDIVPDPSADSNTTTTTTTSMVLAQSVLRTNIAHVSRPTTTGAHTHTQYVIRVSDERAPGMHWTVYRRYSEFRALKVKLEEATQRDDLCAHCAIMAKRTCFVQFPRRRLFSSLKEQVLEDRRLGLNVFLDAVTKHARTCKAREVCQTRPLMDQFLMVSDMRYTYLDVNLDVREETDVQRKEMLASPVHHGGAVGRALCPVRSLSSNNQLEDALEQPPKSRGDPSEDQTNVVTARRRCPSDHDNDRRVLSSKVNNVPQLLSYDRASRSSRNSRNSFNEREREPSYRAAPSSNSRHSDPGTSAPSAHRIELLNFTRNSYTDGVSGRRTDTRYRPRKVHLSSAAKRIKRKEEEEARLSSRQIGHKKKLVPMTPIAEEPTGSNQAETGRPASIWRRNHTNAP</sequence>
<evidence type="ECO:0000256" key="8">
    <source>
        <dbReference type="ARBA" id="ARBA00023242"/>
    </source>
</evidence>
<dbReference type="CDD" id="cd20513">
    <property type="entry name" value="CYCLIN_CCNC_rpt1"/>
    <property type="match status" value="1"/>
</dbReference>
<dbReference type="PANTHER" id="PTHR10026">
    <property type="entry name" value="CYCLIN"/>
    <property type="match status" value="1"/>
</dbReference>
<dbReference type="InterPro" id="IPR036871">
    <property type="entry name" value="PX_dom_sf"/>
</dbReference>
<gene>
    <name evidence="12" type="ORF">N0F65_002847</name>
</gene>
<dbReference type="Pfam" id="PF00134">
    <property type="entry name" value="Cyclin_N"/>
    <property type="match status" value="1"/>
</dbReference>